<protein>
    <submittedName>
        <fullName evidence="2">Uncharacterized protein</fullName>
    </submittedName>
</protein>
<evidence type="ECO:0000256" key="1">
    <source>
        <dbReference type="SAM" id="MobiDB-lite"/>
    </source>
</evidence>
<organism evidence="2 3">
    <name type="scientific">Pleuronectes platessa</name>
    <name type="common">European plaice</name>
    <dbReference type="NCBI Taxonomy" id="8262"/>
    <lineage>
        <taxon>Eukaryota</taxon>
        <taxon>Metazoa</taxon>
        <taxon>Chordata</taxon>
        <taxon>Craniata</taxon>
        <taxon>Vertebrata</taxon>
        <taxon>Euteleostomi</taxon>
        <taxon>Actinopterygii</taxon>
        <taxon>Neopterygii</taxon>
        <taxon>Teleostei</taxon>
        <taxon>Neoteleostei</taxon>
        <taxon>Acanthomorphata</taxon>
        <taxon>Carangaria</taxon>
        <taxon>Pleuronectiformes</taxon>
        <taxon>Pleuronectoidei</taxon>
        <taxon>Pleuronectidae</taxon>
        <taxon>Pleuronectes</taxon>
    </lineage>
</organism>
<dbReference type="EMBL" id="CADEAL010004016">
    <property type="protein sequence ID" value="CAB1449485.1"/>
    <property type="molecule type" value="Genomic_DNA"/>
</dbReference>
<name>A0A9N7VJM8_PLEPL</name>
<sequence length="148" mass="15684">MPGLEAGDPSPPRRPGMADGRQPDEHWASNGRENGENGYSAYGSGYKENGFHGGAAAHPGTTVDESANLPPSPPPSPSAEQIGPVAQGTHTETHTRPSSMRFQGSVPLCMSTDHLKDVCSLSPSVLSTQTLTNLTLKRKHTNLLPRFT</sequence>
<evidence type="ECO:0000313" key="3">
    <source>
        <dbReference type="Proteomes" id="UP001153269"/>
    </source>
</evidence>
<gene>
    <name evidence="2" type="ORF">PLEPLA_LOCUS37168</name>
</gene>
<evidence type="ECO:0000313" key="2">
    <source>
        <dbReference type="EMBL" id="CAB1449485.1"/>
    </source>
</evidence>
<proteinExistence type="predicted"/>
<comment type="caution">
    <text evidence="2">The sequence shown here is derived from an EMBL/GenBank/DDBJ whole genome shotgun (WGS) entry which is preliminary data.</text>
</comment>
<accession>A0A9N7VJM8</accession>
<keyword evidence="3" id="KW-1185">Reference proteome</keyword>
<dbReference type="AlphaFoldDB" id="A0A9N7VJM8"/>
<feature type="region of interest" description="Disordered" evidence="1">
    <location>
        <begin position="1"/>
        <end position="102"/>
    </location>
</feature>
<dbReference type="Proteomes" id="UP001153269">
    <property type="component" value="Unassembled WGS sequence"/>
</dbReference>
<reference evidence="2" key="1">
    <citation type="submission" date="2020-03" db="EMBL/GenBank/DDBJ databases">
        <authorList>
            <person name="Weist P."/>
        </authorList>
    </citation>
    <scope>NUCLEOTIDE SEQUENCE</scope>
</reference>